<keyword evidence="1" id="KW-0472">Membrane</keyword>
<evidence type="ECO:0000313" key="2">
    <source>
        <dbReference type="EMBL" id="VTS13477.1"/>
    </source>
</evidence>
<sequence length="153" mass="17401">MKKGRFKRNWPIILFGVIVFIFSFYFKISPKSLKNFTDIMSASLSFSAIVTAIFFASFSLIPTSGSNKLVVMMEDLGTEIKIMDRLLVATFLSFISSLLSFISLFFSKTDTDLISILVVSSWLSSTVMMFLSSFFVLRTLILLVETYNNFKNK</sequence>
<keyword evidence="1" id="KW-1133">Transmembrane helix</keyword>
<gene>
    <name evidence="2" type="ORF">NCTC5386_00988</name>
</gene>
<dbReference type="Proteomes" id="UP000394068">
    <property type="component" value="Unassembled WGS sequence"/>
</dbReference>
<name>A0A4V6L0D5_9STRE</name>
<keyword evidence="1" id="KW-0812">Transmembrane</keyword>
<feature type="transmembrane region" description="Helical" evidence="1">
    <location>
        <begin position="12"/>
        <end position="28"/>
    </location>
</feature>
<proteinExistence type="predicted"/>
<reference evidence="2 3" key="1">
    <citation type="submission" date="2019-05" db="EMBL/GenBank/DDBJ databases">
        <authorList>
            <consortium name="Pathogen Informatics"/>
        </authorList>
    </citation>
    <scope>NUCLEOTIDE SEQUENCE [LARGE SCALE GENOMIC DNA]</scope>
    <source>
        <strain evidence="2 3">NCTC5386</strain>
    </source>
</reference>
<dbReference type="EMBL" id="CABEHT010000001">
    <property type="protein sequence ID" value="VTS13477.1"/>
    <property type="molecule type" value="Genomic_DNA"/>
</dbReference>
<protein>
    <submittedName>
        <fullName evidence="2">Uncharacterized protein</fullName>
    </submittedName>
</protein>
<feature type="transmembrane region" description="Helical" evidence="1">
    <location>
        <begin position="40"/>
        <end position="61"/>
    </location>
</feature>
<evidence type="ECO:0000313" key="3">
    <source>
        <dbReference type="Proteomes" id="UP000394068"/>
    </source>
</evidence>
<accession>A0A4V6L0D5</accession>
<evidence type="ECO:0000256" key="1">
    <source>
        <dbReference type="SAM" id="Phobius"/>
    </source>
</evidence>
<organism evidence="2 3">
    <name type="scientific">Streptococcus pseudoporcinus</name>
    <dbReference type="NCBI Taxonomy" id="361101"/>
    <lineage>
        <taxon>Bacteria</taxon>
        <taxon>Bacillati</taxon>
        <taxon>Bacillota</taxon>
        <taxon>Bacilli</taxon>
        <taxon>Lactobacillales</taxon>
        <taxon>Streptococcaceae</taxon>
        <taxon>Streptococcus</taxon>
    </lineage>
</organism>
<dbReference type="AlphaFoldDB" id="A0A4V6L0D5"/>
<feature type="transmembrane region" description="Helical" evidence="1">
    <location>
        <begin position="113"/>
        <end position="144"/>
    </location>
</feature>
<feature type="transmembrane region" description="Helical" evidence="1">
    <location>
        <begin position="82"/>
        <end position="107"/>
    </location>
</feature>